<name>A0AAN6QMB9_9PEZI</name>
<evidence type="ECO:0000313" key="2">
    <source>
        <dbReference type="Proteomes" id="UP001302812"/>
    </source>
</evidence>
<dbReference type="RefSeq" id="XP_064667026.1">
    <property type="nucleotide sequence ID" value="XM_064817021.1"/>
</dbReference>
<dbReference type="Proteomes" id="UP001302812">
    <property type="component" value="Unassembled WGS sequence"/>
</dbReference>
<organism evidence="1 2">
    <name type="scientific">Canariomyces notabilis</name>
    <dbReference type="NCBI Taxonomy" id="2074819"/>
    <lineage>
        <taxon>Eukaryota</taxon>
        <taxon>Fungi</taxon>
        <taxon>Dikarya</taxon>
        <taxon>Ascomycota</taxon>
        <taxon>Pezizomycotina</taxon>
        <taxon>Sordariomycetes</taxon>
        <taxon>Sordariomycetidae</taxon>
        <taxon>Sordariales</taxon>
        <taxon>Chaetomiaceae</taxon>
        <taxon>Canariomyces</taxon>
    </lineage>
</organism>
<gene>
    <name evidence="1" type="ORF">N656DRAFT_791870</name>
</gene>
<dbReference type="InterPro" id="IPR054208">
    <property type="entry name" value="DUF6914"/>
</dbReference>
<comment type="caution">
    <text evidence="1">The sequence shown here is derived from an EMBL/GenBank/DDBJ whole genome shotgun (WGS) entry which is preliminary data.</text>
</comment>
<dbReference type="Pfam" id="PF21858">
    <property type="entry name" value="DUF6914"/>
    <property type="match status" value="1"/>
</dbReference>
<sequence>MRYHVKNHPTQGWMYEEIDLDDVQSTARLLARIVVAKIKDEKRLIEIFRTTPVVQNDPNWRCRTWVADVLSRIAEDGKIEALARDYVAKKTEAGRYANAADLLLPKPTWNMFEEKEIVP</sequence>
<accession>A0AAN6QMB9</accession>
<proteinExistence type="predicted"/>
<protein>
    <submittedName>
        <fullName evidence="1">Uncharacterized protein</fullName>
    </submittedName>
</protein>
<dbReference type="AlphaFoldDB" id="A0AAN6QMB9"/>
<reference evidence="1" key="2">
    <citation type="submission" date="2023-05" db="EMBL/GenBank/DDBJ databases">
        <authorList>
            <consortium name="Lawrence Berkeley National Laboratory"/>
            <person name="Steindorff A."/>
            <person name="Hensen N."/>
            <person name="Bonometti L."/>
            <person name="Westerberg I."/>
            <person name="Brannstrom I.O."/>
            <person name="Guillou S."/>
            <person name="Cros-Aarteil S."/>
            <person name="Calhoun S."/>
            <person name="Haridas S."/>
            <person name="Kuo A."/>
            <person name="Mondo S."/>
            <person name="Pangilinan J."/>
            <person name="Riley R."/>
            <person name="Labutti K."/>
            <person name="Andreopoulos B."/>
            <person name="Lipzen A."/>
            <person name="Chen C."/>
            <person name="Yanf M."/>
            <person name="Daum C."/>
            <person name="Ng V."/>
            <person name="Clum A."/>
            <person name="Ohm R."/>
            <person name="Martin F."/>
            <person name="Silar P."/>
            <person name="Natvig D."/>
            <person name="Lalanne C."/>
            <person name="Gautier V."/>
            <person name="Ament-Velasquez S.L."/>
            <person name="Kruys A."/>
            <person name="Hutchinson M.I."/>
            <person name="Powell A.J."/>
            <person name="Barry K."/>
            <person name="Miller A.N."/>
            <person name="Grigoriev I.V."/>
            <person name="Debuchy R."/>
            <person name="Gladieux P."/>
            <person name="Thoren M.H."/>
            <person name="Johannesson H."/>
        </authorList>
    </citation>
    <scope>NUCLEOTIDE SEQUENCE</scope>
    <source>
        <strain evidence="1">CBS 508.74</strain>
    </source>
</reference>
<dbReference type="GeneID" id="89941146"/>
<keyword evidence="2" id="KW-1185">Reference proteome</keyword>
<evidence type="ECO:0000313" key="1">
    <source>
        <dbReference type="EMBL" id="KAK4109456.1"/>
    </source>
</evidence>
<reference evidence="1" key="1">
    <citation type="journal article" date="2023" name="Mol. Phylogenet. Evol.">
        <title>Genome-scale phylogeny and comparative genomics of the fungal order Sordariales.</title>
        <authorList>
            <person name="Hensen N."/>
            <person name="Bonometti L."/>
            <person name="Westerberg I."/>
            <person name="Brannstrom I.O."/>
            <person name="Guillou S."/>
            <person name="Cros-Aarteil S."/>
            <person name="Calhoun S."/>
            <person name="Haridas S."/>
            <person name="Kuo A."/>
            <person name="Mondo S."/>
            <person name="Pangilinan J."/>
            <person name="Riley R."/>
            <person name="LaButti K."/>
            <person name="Andreopoulos B."/>
            <person name="Lipzen A."/>
            <person name="Chen C."/>
            <person name="Yan M."/>
            <person name="Daum C."/>
            <person name="Ng V."/>
            <person name="Clum A."/>
            <person name="Steindorff A."/>
            <person name="Ohm R.A."/>
            <person name="Martin F."/>
            <person name="Silar P."/>
            <person name="Natvig D.O."/>
            <person name="Lalanne C."/>
            <person name="Gautier V."/>
            <person name="Ament-Velasquez S.L."/>
            <person name="Kruys A."/>
            <person name="Hutchinson M.I."/>
            <person name="Powell A.J."/>
            <person name="Barry K."/>
            <person name="Miller A.N."/>
            <person name="Grigoriev I.V."/>
            <person name="Debuchy R."/>
            <person name="Gladieux P."/>
            <person name="Hiltunen Thoren M."/>
            <person name="Johannesson H."/>
        </authorList>
    </citation>
    <scope>NUCLEOTIDE SEQUENCE</scope>
    <source>
        <strain evidence="1">CBS 508.74</strain>
    </source>
</reference>
<dbReference type="EMBL" id="MU853356">
    <property type="protein sequence ID" value="KAK4109456.1"/>
    <property type="molecule type" value="Genomic_DNA"/>
</dbReference>